<dbReference type="OrthoDB" id="10038475at2759"/>
<comment type="subcellular location">
    <subcellularLocation>
        <location evidence="1">Nucleus</location>
    </subcellularLocation>
</comment>
<evidence type="ECO:0000256" key="2">
    <source>
        <dbReference type="ARBA" id="ARBA00007844"/>
    </source>
</evidence>
<keyword evidence="3" id="KW-0539">Nucleus</keyword>
<dbReference type="InterPro" id="IPR031739">
    <property type="entry name" value="Ncaph2"/>
</dbReference>
<dbReference type="GO" id="GO:0051306">
    <property type="term" value="P:mitotic sister chromatid separation"/>
    <property type="evidence" value="ECO:0007669"/>
    <property type="project" value="TreeGrafter"/>
</dbReference>
<evidence type="ECO:0000259" key="5">
    <source>
        <dbReference type="Pfam" id="PF06278"/>
    </source>
</evidence>
<dbReference type="Pfam" id="PF06278">
    <property type="entry name" value="CNDH2_N"/>
    <property type="match status" value="1"/>
</dbReference>
<accession>A0A9W6BK27</accession>
<dbReference type="EMBL" id="BRXU01000008">
    <property type="protein sequence ID" value="GLC53627.1"/>
    <property type="molecule type" value="Genomic_DNA"/>
</dbReference>
<dbReference type="InterPro" id="IPR009378">
    <property type="entry name" value="H2_N"/>
</dbReference>
<dbReference type="GO" id="GO:0010032">
    <property type="term" value="P:meiotic chromosome condensation"/>
    <property type="evidence" value="ECO:0007669"/>
    <property type="project" value="TreeGrafter"/>
</dbReference>
<feature type="compositionally biased region" description="Gly residues" evidence="4">
    <location>
        <begin position="803"/>
        <end position="816"/>
    </location>
</feature>
<evidence type="ECO:0000259" key="6">
    <source>
        <dbReference type="Pfam" id="PF16858"/>
    </source>
</evidence>
<proteinExistence type="inferred from homology"/>
<dbReference type="GO" id="GO:0000796">
    <property type="term" value="C:condensin complex"/>
    <property type="evidence" value="ECO:0007669"/>
    <property type="project" value="TreeGrafter"/>
</dbReference>
<feature type="compositionally biased region" description="Low complexity" evidence="4">
    <location>
        <begin position="767"/>
        <end position="781"/>
    </location>
</feature>
<dbReference type="InterPro" id="IPR031737">
    <property type="entry name" value="CNDH2_C"/>
</dbReference>
<gene>
    <name evidence="7" type="primary">PLEST005591</name>
    <name evidence="7" type="ORF">PLESTB_000770300</name>
</gene>
<comment type="similarity">
    <text evidence="2">Belongs to the CND2 H2 (condensin-2 subunit 2) family.</text>
</comment>
<feature type="region of interest" description="Disordered" evidence="4">
    <location>
        <begin position="96"/>
        <end position="132"/>
    </location>
</feature>
<feature type="region of interest" description="Disordered" evidence="4">
    <location>
        <begin position="493"/>
        <end position="549"/>
    </location>
</feature>
<evidence type="ECO:0000256" key="3">
    <source>
        <dbReference type="ARBA" id="ARBA00023242"/>
    </source>
</evidence>
<feature type="compositionally biased region" description="Low complexity" evidence="4">
    <location>
        <begin position="407"/>
        <end position="421"/>
    </location>
</feature>
<feature type="compositionally biased region" description="Gly residues" evidence="4">
    <location>
        <begin position="352"/>
        <end position="364"/>
    </location>
</feature>
<dbReference type="GO" id="GO:0003682">
    <property type="term" value="F:chromatin binding"/>
    <property type="evidence" value="ECO:0007669"/>
    <property type="project" value="TreeGrafter"/>
</dbReference>
<keyword evidence="8" id="KW-1185">Reference proteome</keyword>
<dbReference type="GO" id="GO:0005634">
    <property type="term" value="C:nucleus"/>
    <property type="evidence" value="ECO:0007669"/>
    <property type="project" value="UniProtKB-SubCell"/>
</dbReference>
<dbReference type="PANTHER" id="PTHR14324:SF3">
    <property type="entry name" value="CONDENSIN-2 COMPLEX SUBUNIT H2"/>
    <property type="match status" value="1"/>
</dbReference>
<sequence>MAEQDADFEEVKENRYAHLLKPIRDLQDNFNIDLASELEEYLEQLEHAQFAFEGEGQAMVDFAEAALLIQGSAVVFSKKVEYLYNLTYQAIEAVKGRRRPDGQPEGDAGQPAAAARGRGAAAARAGDDDEDDCLDHFWNDEDLLKEMGDLDLTPEEGALPNAGLAVRPPAALLALEDHGPGGAGGTSGGKGDGDSGVYRLQQCIVHCSGALMLDPRDADMYDIQLRFIGPQPRQDKGLDQLIDAHRMEIATQPFPQPATQAHAPGPVGQQPTQDNGAAPMDQDPGQPQDFDDDDGGGGGYGGGGDWPSDDEGAPAGTEPKAAEGAASAGAADGVATTESADGRPQRRRAAGSEGGSASVGGGQQADGEAAEEEEEVFDPYKPLDPTANSRLADRPLVVRRPRKAVRSSAKAAGAGAAHGGSAAAAGGLMLAEFGYCLAFLRAGHGAKEEEEQGEGHAATQKARRDRVARARDAPAPVLDARDAAAAVAADEAAIAEPADDPAEPLAEQMPYGFDDDDGSGGYGGGGGGGSDLDDGSGPAAAGRHCFGGDGDAWHNPPGGVDGAEWPGNRELFPGMVPPMGGLGGADDPRVADGEEPSYEELCRAHMESMLMAAAAREVQSDLARRVSGWRQRIDPVLKAEESRPQFDIQEYGELILSRLSGLQITDGSQQGEAPQAQLAAAVEGGGRAGPRARIQFSRVAVQLKTFEVSRMFSAMLQLINNRNVAIHKADSSSHVPPGEVPDDPFQLELLSTAMYHKSMGARLAAPQQQQHMQMQQYTQQQAGGGDDDGENLGATQPAAARRGAGGGRGKQGGGGAKRAKRAAAEPLGDVNMDD</sequence>
<feature type="compositionally biased region" description="Acidic residues" evidence="4">
    <location>
        <begin position="368"/>
        <end position="377"/>
    </location>
</feature>
<feature type="compositionally biased region" description="Gly residues" evidence="4">
    <location>
        <begin position="296"/>
        <end position="305"/>
    </location>
</feature>
<evidence type="ECO:0000313" key="8">
    <source>
        <dbReference type="Proteomes" id="UP001165080"/>
    </source>
</evidence>
<feature type="domain" description="Condensin-2 complex subunit H2 C-terminal" evidence="6">
    <location>
        <begin position="597"/>
        <end position="759"/>
    </location>
</feature>
<feature type="compositionally biased region" description="Gly residues" evidence="4">
    <location>
        <begin position="519"/>
        <end position="530"/>
    </location>
</feature>
<feature type="domain" description="Condensin II complex subunit H2 N-terminal" evidence="5">
    <location>
        <begin position="15"/>
        <end position="103"/>
    </location>
</feature>
<dbReference type="AlphaFoldDB" id="A0A9W6BK27"/>
<name>A0A9W6BK27_9CHLO</name>
<dbReference type="Pfam" id="PF16858">
    <property type="entry name" value="CNDH2_C"/>
    <property type="match status" value="1"/>
</dbReference>
<dbReference type="PANTHER" id="PTHR14324">
    <property type="entry name" value="CONDENSIN-2 COMPLEX SUBUNIT H2"/>
    <property type="match status" value="1"/>
</dbReference>
<comment type="caution">
    <text evidence="7">The sequence shown here is derived from an EMBL/GenBank/DDBJ whole genome shotgun (WGS) entry which is preliminary data.</text>
</comment>
<evidence type="ECO:0000256" key="4">
    <source>
        <dbReference type="SAM" id="MobiDB-lite"/>
    </source>
</evidence>
<feature type="compositionally biased region" description="Low complexity" evidence="4">
    <location>
        <begin position="322"/>
        <end position="335"/>
    </location>
</feature>
<feature type="compositionally biased region" description="Low complexity" evidence="4">
    <location>
        <begin position="103"/>
        <end position="124"/>
    </location>
</feature>
<feature type="region of interest" description="Disordered" evidence="4">
    <location>
        <begin position="447"/>
        <end position="476"/>
    </location>
</feature>
<protein>
    <recommendedName>
        <fullName evidence="9">Condensin-2 complex subunit H2</fullName>
    </recommendedName>
</protein>
<evidence type="ECO:0000256" key="1">
    <source>
        <dbReference type="ARBA" id="ARBA00004123"/>
    </source>
</evidence>
<feature type="region of interest" description="Disordered" evidence="4">
    <location>
        <begin position="256"/>
        <end position="421"/>
    </location>
</feature>
<evidence type="ECO:0000313" key="7">
    <source>
        <dbReference type="EMBL" id="GLC53627.1"/>
    </source>
</evidence>
<organism evidence="7 8">
    <name type="scientific">Pleodorina starrii</name>
    <dbReference type="NCBI Taxonomy" id="330485"/>
    <lineage>
        <taxon>Eukaryota</taxon>
        <taxon>Viridiplantae</taxon>
        <taxon>Chlorophyta</taxon>
        <taxon>core chlorophytes</taxon>
        <taxon>Chlorophyceae</taxon>
        <taxon>CS clade</taxon>
        <taxon>Chlamydomonadales</taxon>
        <taxon>Volvocaceae</taxon>
        <taxon>Pleodorina</taxon>
    </lineage>
</organism>
<reference evidence="7 8" key="1">
    <citation type="journal article" date="2023" name="Commun. Biol.">
        <title>Reorganization of the ancestral sex-determining regions during the evolution of trioecy in Pleodorina starrii.</title>
        <authorList>
            <person name="Takahashi K."/>
            <person name="Suzuki S."/>
            <person name="Kawai-Toyooka H."/>
            <person name="Yamamoto K."/>
            <person name="Hamaji T."/>
            <person name="Ootsuki R."/>
            <person name="Yamaguchi H."/>
            <person name="Kawachi M."/>
            <person name="Higashiyama T."/>
            <person name="Nozaki H."/>
        </authorList>
    </citation>
    <scope>NUCLEOTIDE SEQUENCE [LARGE SCALE GENOMIC DNA]</scope>
    <source>
        <strain evidence="7 8">NIES-4479</strain>
    </source>
</reference>
<dbReference type="Proteomes" id="UP001165080">
    <property type="component" value="Unassembled WGS sequence"/>
</dbReference>
<evidence type="ECO:0008006" key="9">
    <source>
        <dbReference type="Google" id="ProtNLM"/>
    </source>
</evidence>
<feature type="region of interest" description="Disordered" evidence="4">
    <location>
        <begin position="762"/>
        <end position="834"/>
    </location>
</feature>